<reference evidence="1 2" key="1">
    <citation type="submission" date="2020-06" db="EMBL/GenBank/DDBJ databases">
        <authorList>
            <person name="Li R."/>
            <person name="Bekaert M."/>
        </authorList>
    </citation>
    <scope>NUCLEOTIDE SEQUENCE [LARGE SCALE GENOMIC DNA]</scope>
    <source>
        <strain evidence="2">wild</strain>
    </source>
</reference>
<dbReference type="InterPro" id="IPR052778">
    <property type="entry name" value="Centrosome-WD_assoc"/>
</dbReference>
<dbReference type="SMART" id="SM00320">
    <property type="entry name" value="WD40"/>
    <property type="match status" value="4"/>
</dbReference>
<protein>
    <submittedName>
        <fullName evidence="1">WD repeat-containing protein WRAP73</fullName>
    </submittedName>
</protein>
<dbReference type="SUPFAM" id="SSF69322">
    <property type="entry name" value="Tricorn protease domain 2"/>
    <property type="match status" value="1"/>
</dbReference>
<dbReference type="EMBL" id="CACVKT020002232">
    <property type="protein sequence ID" value="CAC5376906.1"/>
    <property type="molecule type" value="Genomic_DNA"/>
</dbReference>
<dbReference type="PANTHER" id="PTHR16220:SF0">
    <property type="entry name" value="WD REPEAT-CONTAINING PROTEIN WRAP73"/>
    <property type="match status" value="1"/>
</dbReference>
<keyword evidence="2" id="KW-1185">Reference proteome</keyword>
<sequence length="460" mass="51861">MNFSELFRQTSQLCKFSPDGKYLAAVVEFRLIVRDVDTFQIQNLYSCLDTIQCIEWSSDSQFILCGLYKRGVVQVWSIEQPDWNCKIDEGSAGLCGVHWSPDGRHILTTADFNLRVTVWSLITKSVSYIRYPKQCQKAIDFSSEGKYMALAERRDCKDFVSIFACSNWELVKHFQTDTDDLAGIEWSPDGRVLGVWESPLCYKILVYSVDGRCISKYSAYENALGVKSIAWSPTSQFLAIGSYDEKVRILNHITWKTVAEHSHPAILDCSNVVVYKEVETRAPLPPGDNIDAPTATLFTPQSKFEVQQGDIKLPITKPDINKANPKIGVGMVAFSCDCKYMYTRNDNMPGTLWIWDIRRLALCTVMILNSPIKSVKWDPHQARLAVATGTSKLYMWSPAGSLSVEVPVEGSFNVQGLLWHTEGNTILLMSKDQMCRNVGFGNFKAPSVTFNKKVYNGYSS</sequence>
<dbReference type="GO" id="GO:1990811">
    <property type="term" value="C:MWP complex"/>
    <property type="evidence" value="ECO:0007669"/>
    <property type="project" value="TreeGrafter"/>
</dbReference>
<name>A0A6J8B0L0_MYTCO</name>
<dbReference type="InterPro" id="IPR001680">
    <property type="entry name" value="WD40_rpt"/>
</dbReference>
<proteinExistence type="predicted"/>
<dbReference type="GO" id="GO:0005815">
    <property type="term" value="C:microtubule organizing center"/>
    <property type="evidence" value="ECO:0007669"/>
    <property type="project" value="TreeGrafter"/>
</dbReference>
<dbReference type="Proteomes" id="UP000507470">
    <property type="component" value="Unassembled WGS sequence"/>
</dbReference>
<dbReference type="Pfam" id="PF00400">
    <property type="entry name" value="WD40"/>
    <property type="match status" value="2"/>
</dbReference>
<dbReference type="Gene3D" id="2.130.10.10">
    <property type="entry name" value="YVTN repeat-like/Quinoprotein amine dehydrogenase"/>
    <property type="match status" value="2"/>
</dbReference>
<evidence type="ECO:0000313" key="2">
    <source>
        <dbReference type="Proteomes" id="UP000507470"/>
    </source>
</evidence>
<evidence type="ECO:0000313" key="1">
    <source>
        <dbReference type="EMBL" id="CAC5376906.1"/>
    </source>
</evidence>
<accession>A0A6J8B0L0</accession>
<gene>
    <name evidence="1" type="ORF">MCOR_13390</name>
</gene>
<organism evidence="1 2">
    <name type="scientific">Mytilus coruscus</name>
    <name type="common">Sea mussel</name>
    <dbReference type="NCBI Taxonomy" id="42192"/>
    <lineage>
        <taxon>Eukaryota</taxon>
        <taxon>Metazoa</taxon>
        <taxon>Spiralia</taxon>
        <taxon>Lophotrochozoa</taxon>
        <taxon>Mollusca</taxon>
        <taxon>Bivalvia</taxon>
        <taxon>Autobranchia</taxon>
        <taxon>Pteriomorphia</taxon>
        <taxon>Mytilida</taxon>
        <taxon>Mytiloidea</taxon>
        <taxon>Mytilidae</taxon>
        <taxon>Mytilinae</taxon>
        <taxon>Mytilus</taxon>
    </lineage>
</organism>
<dbReference type="OrthoDB" id="308690at2759"/>
<dbReference type="AlphaFoldDB" id="A0A6J8B0L0"/>
<dbReference type="PANTHER" id="PTHR16220">
    <property type="entry name" value="WD REPEAT PROTEIN 8-RELATED"/>
    <property type="match status" value="1"/>
</dbReference>
<dbReference type="InterPro" id="IPR015943">
    <property type="entry name" value="WD40/YVTN_repeat-like_dom_sf"/>
</dbReference>